<dbReference type="InterPro" id="IPR006554">
    <property type="entry name" value="Helicase-like_DEXD_c2"/>
</dbReference>
<keyword evidence="5" id="KW-0378">Hydrolase</keyword>
<dbReference type="SUPFAM" id="SSF52540">
    <property type="entry name" value="P-loop containing nucleoside triphosphate hydrolases"/>
    <property type="match status" value="1"/>
</dbReference>
<dbReference type="Proteomes" id="UP000526302">
    <property type="component" value="Unassembled WGS sequence"/>
</dbReference>
<evidence type="ECO:0000256" key="2">
    <source>
        <dbReference type="ARBA" id="ARBA00022723"/>
    </source>
</evidence>
<dbReference type="Pfam" id="PF06733">
    <property type="entry name" value="DEAD_2"/>
    <property type="match status" value="1"/>
</dbReference>
<dbReference type="GO" id="GO:0006281">
    <property type="term" value="P:DNA repair"/>
    <property type="evidence" value="ECO:0007669"/>
    <property type="project" value="UniProtKB-KW"/>
</dbReference>
<dbReference type="InterPro" id="IPR010614">
    <property type="entry name" value="RAD3-like_helicase_DEAD"/>
</dbReference>
<dbReference type="InterPro" id="IPR006555">
    <property type="entry name" value="ATP-dep_Helicase_C"/>
</dbReference>
<dbReference type="Gene3D" id="1.10.275.40">
    <property type="match status" value="1"/>
</dbReference>
<evidence type="ECO:0000256" key="4">
    <source>
        <dbReference type="ARBA" id="ARBA00022763"/>
    </source>
</evidence>
<keyword evidence="7" id="KW-0067">ATP-binding</keyword>
<evidence type="ECO:0000256" key="7">
    <source>
        <dbReference type="ARBA" id="ARBA00022840"/>
    </source>
</evidence>
<evidence type="ECO:0000256" key="10">
    <source>
        <dbReference type="ARBA" id="ARBA00023125"/>
    </source>
</evidence>
<dbReference type="PROSITE" id="PS51194">
    <property type="entry name" value="HELICASE_CTER"/>
    <property type="match status" value="1"/>
</dbReference>
<evidence type="ECO:0000313" key="15">
    <source>
        <dbReference type="EMBL" id="NMA44596.1"/>
    </source>
</evidence>
<dbReference type="InterPro" id="IPR045028">
    <property type="entry name" value="DinG/Rad3-like"/>
</dbReference>
<feature type="domain" description="Helicase ATP-binding" evidence="13">
    <location>
        <begin position="1"/>
        <end position="272"/>
    </location>
</feature>
<feature type="domain" description="Helicase C-terminal" evidence="14">
    <location>
        <begin position="430"/>
        <end position="606"/>
    </location>
</feature>
<keyword evidence="6 15" id="KW-0347">Helicase</keyword>
<evidence type="ECO:0000256" key="8">
    <source>
        <dbReference type="ARBA" id="ARBA00023004"/>
    </source>
</evidence>
<evidence type="ECO:0000256" key="1">
    <source>
        <dbReference type="ARBA" id="ARBA00022485"/>
    </source>
</evidence>
<accession>A0A7K4BZA1</accession>
<dbReference type="PANTHER" id="PTHR11472">
    <property type="entry name" value="DNA REPAIR DEAD HELICASE RAD3/XP-D SUBFAMILY MEMBER"/>
    <property type="match status" value="1"/>
</dbReference>
<keyword evidence="8" id="KW-0408">Iron</keyword>
<dbReference type="InterPro" id="IPR042493">
    <property type="entry name" value="XPD_DNA_FeS"/>
</dbReference>
<keyword evidence="1" id="KW-0004">4Fe-4S</keyword>
<dbReference type="Gene3D" id="3.40.50.300">
    <property type="entry name" value="P-loop containing nucleotide triphosphate hydrolases"/>
    <property type="match status" value="2"/>
</dbReference>
<dbReference type="Pfam" id="PF13307">
    <property type="entry name" value="Helicase_C_2"/>
    <property type="match status" value="1"/>
</dbReference>
<keyword evidence="3" id="KW-0547">Nucleotide-binding</keyword>
<evidence type="ECO:0000259" key="13">
    <source>
        <dbReference type="PROSITE" id="PS51193"/>
    </source>
</evidence>
<keyword evidence="2" id="KW-0479">Metal-binding</keyword>
<dbReference type="InterPro" id="IPR014013">
    <property type="entry name" value="Helic_SF1/SF2_ATP-bd_DinG/Rad3"/>
</dbReference>
<evidence type="ECO:0000256" key="12">
    <source>
        <dbReference type="ARBA" id="ARBA00023235"/>
    </source>
</evidence>
<keyword evidence="11" id="KW-0234">DNA repair</keyword>
<evidence type="ECO:0000313" key="16">
    <source>
        <dbReference type="Proteomes" id="UP000526302"/>
    </source>
</evidence>
<evidence type="ECO:0000259" key="14">
    <source>
        <dbReference type="PROSITE" id="PS51194"/>
    </source>
</evidence>
<dbReference type="PROSITE" id="PS51193">
    <property type="entry name" value="HELICASE_ATP_BIND_2"/>
    <property type="match status" value="1"/>
</dbReference>
<name>A0A7K4BZA1_9ARCH</name>
<dbReference type="GO" id="GO:0043139">
    <property type="term" value="F:5'-3' DNA helicase activity"/>
    <property type="evidence" value="ECO:0007669"/>
    <property type="project" value="UniProtKB-EC"/>
</dbReference>
<dbReference type="GO" id="GO:0016818">
    <property type="term" value="F:hydrolase activity, acting on acid anhydrides, in phosphorus-containing anhydrides"/>
    <property type="evidence" value="ECO:0007669"/>
    <property type="project" value="InterPro"/>
</dbReference>
<protein>
    <submittedName>
        <fullName evidence="15">ATP-dependent DNA helicase</fullName>
    </submittedName>
</protein>
<keyword evidence="9" id="KW-0411">Iron-sulfur</keyword>
<dbReference type="SMART" id="SM00491">
    <property type="entry name" value="HELICc2"/>
    <property type="match status" value="1"/>
</dbReference>
<keyword evidence="12" id="KW-0413">Isomerase</keyword>
<reference evidence="15 16" key="1">
    <citation type="journal article" date="2020" name="Biotechnol. Biofuels">
        <title>New insights from the biogas microbiome by comprehensive genome-resolved metagenomics of nearly 1600 species originating from multiple anaerobic digesters.</title>
        <authorList>
            <person name="Campanaro S."/>
            <person name="Treu L."/>
            <person name="Rodriguez-R L.M."/>
            <person name="Kovalovszki A."/>
            <person name="Ziels R.M."/>
            <person name="Maus I."/>
            <person name="Zhu X."/>
            <person name="Kougias P.G."/>
            <person name="Basile A."/>
            <person name="Luo G."/>
            <person name="Schluter A."/>
            <person name="Konstantinidis K.T."/>
            <person name="Angelidaki I."/>
        </authorList>
    </citation>
    <scope>NUCLEOTIDE SEQUENCE [LARGE SCALE GENOMIC DNA]</scope>
    <source>
        <strain evidence="15">AS22ysBPME_79</strain>
    </source>
</reference>
<dbReference type="InterPro" id="IPR001650">
    <property type="entry name" value="Helicase_C-like"/>
</dbReference>
<dbReference type="SMART" id="SM00487">
    <property type="entry name" value="DEXDc"/>
    <property type="match status" value="1"/>
</dbReference>
<keyword evidence="10" id="KW-0238">DNA-binding</keyword>
<gene>
    <name evidence="15" type="ORF">GX950_02185</name>
</gene>
<proteinExistence type="predicted"/>
<dbReference type="Gene3D" id="1.10.30.20">
    <property type="entry name" value="Bacterial XPD DNA helicase, FeS cluster domain"/>
    <property type="match status" value="1"/>
</dbReference>
<evidence type="ECO:0000256" key="5">
    <source>
        <dbReference type="ARBA" id="ARBA00022801"/>
    </source>
</evidence>
<comment type="caution">
    <text evidence="15">The sequence shown here is derived from an EMBL/GenBank/DDBJ whole genome shotgun (WGS) entry which is preliminary data.</text>
</comment>
<evidence type="ECO:0000256" key="3">
    <source>
        <dbReference type="ARBA" id="ARBA00022741"/>
    </source>
</evidence>
<evidence type="ECO:0000256" key="9">
    <source>
        <dbReference type="ARBA" id="ARBA00023014"/>
    </source>
</evidence>
<dbReference type="InterPro" id="IPR027417">
    <property type="entry name" value="P-loop_NTPase"/>
</dbReference>
<evidence type="ECO:0000256" key="11">
    <source>
        <dbReference type="ARBA" id="ARBA00023204"/>
    </source>
</evidence>
<organism evidence="15 16">
    <name type="scientific">Candidatus Iainarchaeum sp</name>
    <dbReference type="NCBI Taxonomy" id="3101447"/>
    <lineage>
        <taxon>Archaea</taxon>
        <taxon>Candidatus Iainarchaeota</taxon>
        <taxon>Candidatus Iainarchaeia</taxon>
        <taxon>Candidatus Iainarchaeales</taxon>
        <taxon>Candidatus Iainarchaeaceae</taxon>
        <taxon>Candidatus Iainarchaeum</taxon>
    </lineage>
</organism>
<dbReference type="GO" id="GO:0051539">
    <property type="term" value="F:4 iron, 4 sulfur cluster binding"/>
    <property type="evidence" value="ECO:0007669"/>
    <property type="project" value="UniProtKB-KW"/>
</dbReference>
<dbReference type="EMBL" id="JAAZKV010000018">
    <property type="protein sequence ID" value="NMA44596.1"/>
    <property type="molecule type" value="Genomic_DNA"/>
</dbReference>
<dbReference type="GO" id="GO:0046872">
    <property type="term" value="F:metal ion binding"/>
    <property type="evidence" value="ECO:0007669"/>
    <property type="project" value="UniProtKB-KW"/>
</dbReference>
<dbReference type="GO" id="GO:0003677">
    <property type="term" value="F:DNA binding"/>
    <property type="evidence" value="ECO:0007669"/>
    <property type="project" value="UniProtKB-KW"/>
</dbReference>
<dbReference type="PANTHER" id="PTHR11472:SF34">
    <property type="entry name" value="REGULATOR OF TELOMERE ELONGATION HELICASE 1"/>
    <property type="match status" value="1"/>
</dbReference>
<evidence type="ECO:0000256" key="6">
    <source>
        <dbReference type="ARBA" id="ARBA00022806"/>
    </source>
</evidence>
<dbReference type="AlphaFoldDB" id="A0A7K4BZA1"/>
<sequence>MQVFFPYEFVRPQQKELIRDIVECIDKRKILLAHAPTGLGKTVSSLAPIISYARKNSKKIFFITPKVSQHQIVIDTIKEINEKFDFGVTAVDLVGRKQMCLDPFIKNVSYGFYEACNKKKKEHTCRFYENCHGTTPKQKVINARRKRETLTKYNNNYLLIKEICEIKSLCPYEITLEMAKKADVIIGDYFHLFDKDIRTGILTPNGITLEDVIVIVDEAHNTPHRLRDMLSSTLNADSIEKAAKEAKTAGNFEVEFLMNDIGKEIMSLGKKLSLTKSEAILTFEDFDSFKRMVKGKEEIVLDAAGKFMQKAKIENCNLLMVWEFMHELLREKENTLHVIERRNGLRVSIYPLDIEEIGGEVLNNVHSGVLMSGTLLPLEMYKDILGIKNVEMKEYESPFDKKNRLNIVVEGVSTKYTKRGTESYSLIGEKVSKIISKVPGNTIVFFPSFEMLGSISPYIKTNRKTFVQTQEMSNEEKHKTIHSFKAMGSAFGGVLLAVSGGSIAEGVDFPGEHLLCAIVVGIPFAKVSIYSDALIRFYDQKYKKGWDYAYNGPAFSKAIQAAGRVIRSETDKGVCVFLDERFAEERYKKFYPKNFEYVKTKEPEKEVKKFFEN</sequence>
<dbReference type="SMART" id="SM00488">
    <property type="entry name" value="DEXDc2"/>
    <property type="match status" value="1"/>
</dbReference>
<dbReference type="InterPro" id="IPR014001">
    <property type="entry name" value="Helicase_ATP-bd"/>
</dbReference>
<keyword evidence="4" id="KW-0227">DNA damage</keyword>
<dbReference type="GO" id="GO:0005524">
    <property type="term" value="F:ATP binding"/>
    <property type="evidence" value="ECO:0007669"/>
    <property type="project" value="UniProtKB-KW"/>
</dbReference>